<keyword evidence="2" id="KW-0333">Golgi apparatus</keyword>
<keyword evidence="3 4" id="KW-0175">Coiled coil</keyword>
<dbReference type="InterPro" id="IPR022092">
    <property type="entry name" value="TMF_DNA-bd"/>
</dbReference>
<organism evidence="8 9">
    <name type="scientific">Aspergillus tanneri</name>
    <dbReference type="NCBI Taxonomy" id="1220188"/>
    <lineage>
        <taxon>Eukaryota</taxon>
        <taxon>Fungi</taxon>
        <taxon>Dikarya</taxon>
        <taxon>Ascomycota</taxon>
        <taxon>Pezizomycotina</taxon>
        <taxon>Eurotiomycetes</taxon>
        <taxon>Eurotiomycetidae</taxon>
        <taxon>Eurotiales</taxon>
        <taxon>Aspergillaceae</taxon>
        <taxon>Aspergillus</taxon>
        <taxon>Aspergillus subgen. Circumdati</taxon>
    </lineage>
</organism>
<feature type="compositionally biased region" description="Polar residues" evidence="5">
    <location>
        <begin position="52"/>
        <end position="61"/>
    </location>
</feature>
<feature type="compositionally biased region" description="Basic and acidic residues" evidence="5">
    <location>
        <begin position="325"/>
        <end position="356"/>
    </location>
</feature>
<evidence type="ECO:0000256" key="4">
    <source>
        <dbReference type="SAM" id="Coils"/>
    </source>
</evidence>
<dbReference type="EMBL" id="QUQM01000002">
    <property type="protein sequence ID" value="KAA8652051.1"/>
    <property type="molecule type" value="Genomic_DNA"/>
</dbReference>
<dbReference type="EMBL" id="SOSA01000117">
    <property type="protein sequence ID" value="THC96362.1"/>
    <property type="molecule type" value="Genomic_DNA"/>
</dbReference>
<dbReference type="AlphaFoldDB" id="A0A4S3JLI1"/>
<dbReference type="Pfam" id="PF12325">
    <property type="entry name" value="TMF_TATA_bd"/>
    <property type="match status" value="1"/>
</dbReference>
<evidence type="ECO:0000313" key="8">
    <source>
        <dbReference type="EMBL" id="THC96362.1"/>
    </source>
</evidence>
<evidence type="ECO:0000256" key="5">
    <source>
        <dbReference type="SAM" id="MobiDB-lite"/>
    </source>
</evidence>
<feature type="compositionally biased region" description="Low complexity" evidence="5">
    <location>
        <begin position="109"/>
        <end position="118"/>
    </location>
</feature>
<feature type="compositionally biased region" description="Basic and acidic residues" evidence="5">
    <location>
        <begin position="402"/>
        <end position="413"/>
    </location>
</feature>
<feature type="domain" description="TATA element modulatory factor 1 TATA binding" evidence="6">
    <location>
        <begin position="733"/>
        <end position="845"/>
    </location>
</feature>
<feature type="region of interest" description="Disordered" evidence="5">
    <location>
        <begin position="32"/>
        <end position="219"/>
    </location>
</feature>
<name>A0A4S3JLI1_9EURO</name>
<feature type="region of interest" description="Disordered" evidence="5">
    <location>
        <begin position="316"/>
        <end position="362"/>
    </location>
</feature>
<evidence type="ECO:0000313" key="9">
    <source>
        <dbReference type="Proteomes" id="UP000308092"/>
    </source>
</evidence>
<evidence type="ECO:0000313" key="10">
    <source>
        <dbReference type="Proteomes" id="UP000324241"/>
    </source>
</evidence>
<dbReference type="Pfam" id="PF12329">
    <property type="entry name" value="TMF_DNA_bd"/>
    <property type="match status" value="1"/>
</dbReference>
<feature type="compositionally biased region" description="Basic and acidic residues" evidence="5">
    <location>
        <begin position="62"/>
        <end position="72"/>
    </location>
</feature>
<proteinExistence type="predicted"/>
<feature type="coiled-coil region" evidence="4">
    <location>
        <begin position="745"/>
        <end position="845"/>
    </location>
</feature>
<sequence>MAQQASKSKWKVGSFLQQAVAGVESRLDLILAEDEQQPSQSKPVAAKHYQSGDLSRSSSNARKNDRLQERLARAVVKSNTPENASSSSPPSRVASPASSFLPNNDARSSVDVESSSGSPRGSTENVPQSLSPPHGSLADSMTSHDSSGPQRTSGEIVLSPADDTAQKDTSVDDTAGDSQDTADTKPAADEPFPSCVSGELTEATTDVSAGTVEGSPSDHEKTILRLQEEHKAAELHWQEETYGYIERIDALQSKLKYLAKEAADSAKKAAAIVEPGSLEKQLREKDEKIALLLEEGQKLSKTEMDHRTVIKKLRQQLSENSKLQTEQKKKTDRLERDLVTSDTRARRAEAAEKRANESLSSQAKVSRDLDAVTAERNALSQTVQEMKGQLARAVARAEASEEKARSDVVEQQKRHASQLEEELTSTKIEREISEEKLRREIADLKETITQEKERARMLEAELKGEQSILESKMESLRSRAEEATSGVASDAQAKLLRQIETLQTQYAVASENWQTLEGSLLARLANVEKERDEVARREGEMRRKVREVNLKAKRTEEELESSRENERDLESKLEEHTQELQKIEQKLQQANDDLNSAQNDLVDQKKMWDATWTQKLEEERARWKEQYLSPMSLLRTESPAGFSRRSSNLEPVGSLSDHRPMSRRPSALHMASSELGTPPRQNSFPTSVANSVIPETPSLAFEPDEFFMGVGTPSALGGAQTQHSRGINDIISESTVGAGPSVQLVERMSATVRRLESERAASKDELARITTQRDEARQQVVDLMRESEEKKEADARIQELEKRLTELDQRYLTTLEMLGEKSEQVEELQADITDLKKIYRELVDSTMT</sequence>
<evidence type="ECO:0000256" key="2">
    <source>
        <dbReference type="ARBA" id="ARBA00023034"/>
    </source>
</evidence>
<evidence type="ECO:0000259" key="6">
    <source>
        <dbReference type="Pfam" id="PF12325"/>
    </source>
</evidence>
<dbReference type="InterPro" id="IPR022091">
    <property type="entry name" value="TMF_TATA-bd"/>
</dbReference>
<evidence type="ECO:0000256" key="1">
    <source>
        <dbReference type="ARBA" id="ARBA00004555"/>
    </source>
</evidence>
<feature type="region of interest" description="Disordered" evidence="5">
    <location>
        <begin position="402"/>
        <end position="421"/>
    </location>
</feature>
<dbReference type="VEuPathDB" id="FungiDB:EYZ11_004177"/>
<protein>
    <recommendedName>
        <fullName evidence="6">TATA element modulatory factor 1 TATA binding domain-containing protein</fullName>
    </recommendedName>
</protein>
<dbReference type="OrthoDB" id="74178at2759"/>
<dbReference type="GeneID" id="54323654"/>
<feature type="compositionally biased region" description="Polar residues" evidence="5">
    <location>
        <begin position="139"/>
        <end position="153"/>
    </location>
</feature>
<comment type="subcellular location">
    <subcellularLocation>
        <location evidence="1">Golgi apparatus</location>
    </subcellularLocation>
</comment>
<dbReference type="GO" id="GO:0005783">
    <property type="term" value="C:endoplasmic reticulum"/>
    <property type="evidence" value="ECO:0007669"/>
    <property type="project" value="TreeGrafter"/>
</dbReference>
<gene>
    <name evidence="7" type="ORF">ATNIH1004_000952</name>
    <name evidence="8" type="ORF">EYZ11_004177</name>
</gene>
<feature type="compositionally biased region" description="Low complexity" evidence="5">
    <location>
        <begin position="84"/>
        <end position="99"/>
    </location>
</feature>
<feature type="coiled-coil region" evidence="4">
    <location>
        <begin position="492"/>
        <end position="607"/>
    </location>
</feature>
<feature type="region of interest" description="Disordered" evidence="5">
    <location>
        <begin position="638"/>
        <end position="687"/>
    </location>
</feature>
<evidence type="ECO:0000256" key="3">
    <source>
        <dbReference type="ARBA" id="ARBA00023054"/>
    </source>
</evidence>
<dbReference type="STRING" id="1220188.A0A4S3JLI1"/>
<dbReference type="PANTHER" id="PTHR46515">
    <property type="entry name" value="TATA ELEMENT MODULATORY FACTOR TMF1"/>
    <property type="match status" value="1"/>
</dbReference>
<dbReference type="InterPro" id="IPR052602">
    <property type="entry name" value="Growth_transcription_reg"/>
</dbReference>
<dbReference type="Proteomes" id="UP000324241">
    <property type="component" value="Unassembled WGS sequence"/>
</dbReference>
<accession>A0A4S3JLI1</accession>
<dbReference type="PANTHER" id="PTHR46515:SF1">
    <property type="entry name" value="TATA ELEMENT MODULATORY FACTOR"/>
    <property type="match status" value="1"/>
</dbReference>
<keyword evidence="9" id="KW-1185">Reference proteome</keyword>
<evidence type="ECO:0000313" key="7">
    <source>
        <dbReference type="EMBL" id="KAA8652051.1"/>
    </source>
</evidence>
<reference evidence="8 9" key="1">
    <citation type="submission" date="2019-03" db="EMBL/GenBank/DDBJ databases">
        <title>The genome sequence of a newly discovered highly antifungal drug resistant Aspergillus species, Aspergillus tanneri NIH 1004.</title>
        <authorList>
            <person name="Mounaud S."/>
            <person name="Singh I."/>
            <person name="Joardar V."/>
            <person name="Pakala S."/>
            <person name="Pakala S."/>
            <person name="Venepally P."/>
            <person name="Hoover J."/>
            <person name="Nierman W."/>
            <person name="Chung J."/>
            <person name="Losada L."/>
        </authorList>
    </citation>
    <scope>NUCLEOTIDE SEQUENCE [LARGE SCALE GENOMIC DNA]</scope>
    <source>
        <strain evidence="8 9">NIH1004</strain>
    </source>
</reference>
<dbReference type="Proteomes" id="UP000308092">
    <property type="component" value="Unassembled WGS sequence"/>
</dbReference>
<dbReference type="GO" id="GO:0005794">
    <property type="term" value="C:Golgi apparatus"/>
    <property type="evidence" value="ECO:0007669"/>
    <property type="project" value="UniProtKB-SubCell"/>
</dbReference>
<reference evidence="7 10" key="2">
    <citation type="submission" date="2019-08" db="EMBL/GenBank/DDBJ databases">
        <title>The genome sequence of a newly discovered highly antifungal drug resistant Aspergillus species, Aspergillus tanneri NIH 1004.</title>
        <authorList>
            <person name="Mounaud S."/>
            <person name="Singh I."/>
            <person name="Joardar V."/>
            <person name="Pakala S."/>
            <person name="Pakala S."/>
            <person name="Venepally P."/>
            <person name="Chung J.K."/>
            <person name="Losada L."/>
            <person name="Nierman W.C."/>
        </authorList>
    </citation>
    <scope>NUCLEOTIDE SEQUENCE [LARGE SCALE GENOMIC DNA]</scope>
    <source>
        <strain evidence="7 10">NIH1004</strain>
    </source>
</reference>
<dbReference type="RefSeq" id="XP_033431412.1">
    <property type="nucleotide sequence ID" value="XM_033565655.1"/>
</dbReference>
<feature type="compositionally biased region" description="Polar residues" evidence="5">
    <location>
        <begin position="119"/>
        <end position="131"/>
    </location>
</feature>
<comment type="caution">
    <text evidence="8">The sequence shown here is derived from an EMBL/GenBank/DDBJ whole genome shotgun (WGS) entry which is preliminary data.</text>
</comment>